<dbReference type="SUPFAM" id="SSF111352">
    <property type="entry name" value="Ammonium transporter"/>
    <property type="match status" value="1"/>
</dbReference>
<comment type="similarity">
    <text evidence="2">Belongs to the ammonium transporter (TC 2.A.49) family. Rh subfamily.</text>
</comment>
<dbReference type="EMBL" id="AHAT01009477">
    <property type="status" value="NOT_ANNOTATED_CDS"/>
    <property type="molecule type" value="Genomic_DNA"/>
</dbReference>
<feature type="transmembrane region" description="Helical" evidence="7">
    <location>
        <begin position="12"/>
        <end position="31"/>
    </location>
</feature>
<proteinExistence type="inferred from homology"/>
<dbReference type="PRINTS" id="PR00342">
    <property type="entry name" value="RHESUSRHD"/>
</dbReference>
<dbReference type="Bgee" id="ENSLOCG00000002671">
    <property type="expression patterns" value="Expressed in embryo and 11 other cell types or tissues"/>
</dbReference>
<evidence type="ECO:0000256" key="3">
    <source>
        <dbReference type="ARBA" id="ARBA00022692"/>
    </source>
</evidence>
<evidence type="ECO:0000313" key="10">
    <source>
        <dbReference type="Proteomes" id="UP000018468"/>
    </source>
</evidence>
<dbReference type="Proteomes" id="UP000018468">
    <property type="component" value="Linkage group LG6"/>
</dbReference>
<dbReference type="PANTHER" id="PTHR11730:SF120">
    <property type="entry name" value="RH BLOOD GROUP, D ANTIGEN"/>
    <property type="match status" value="1"/>
</dbReference>
<evidence type="ECO:0000259" key="8">
    <source>
        <dbReference type="Pfam" id="PF00909"/>
    </source>
</evidence>
<dbReference type="OMA" id="IHVFATY"/>
<dbReference type="HOGENOM" id="CLU_021386_1_0_1"/>
<keyword evidence="5 7" id="KW-0472">Membrane</keyword>
<dbReference type="GeneTree" id="ENSGT00950000182844"/>
<feature type="transmembrane region" description="Helical" evidence="7">
    <location>
        <begin position="110"/>
        <end position="129"/>
    </location>
</feature>
<keyword evidence="3 7" id="KW-0812">Transmembrane</keyword>
<comment type="function">
    <text evidence="6">Functions as an ammonia transporter. May play a role in the elimination of ammonia in the gill.</text>
</comment>
<protein>
    <submittedName>
        <fullName evidence="9">Rh blood group, D antigen</fullName>
    </submittedName>
</protein>
<feature type="domain" description="Ammonium transporter AmtB-like" evidence="8">
    <location>
        <begin position="43"/>
        <end position="385"/>
    </location>
</feature>
<dbReference type="AlphaFoldDB" id="W5M445"/>
<dbReference type="KEGG" id="loc:102691137"/>
<dbReference type="FunFam" id="1.10.3430.10:FF:000009">
    <property type="entry name" value="Blood group Rh(D) polypeptide"/>
    <property type="match status" value="1"/>
</dbReference>
<dbReference type="GO" id="GO:0072488">
    <property type="term" value="P:ammonium transmembrane transport"/>
    <property type="evidence" value="ECO:0000318"/>
    <property type="project" value="GO_Central"/>
</dbReference>
<feature type="transmembrane region" description="Helical" evidence="7">
    <location>
        <begin position="51"/>
        <end position="71"/>
    </location>
</feature>
<dbReference type="InterPro" id="IPR002229">
    <property type="entry name" value="RhesusRHD"/>
</dbReference>
<dbReference type="CTD" id="6007"/>
<name>W5M445_LEPOC</name>
<dbReference type="GO" id="GO:0008519">
    <property type="term" value="F:ammonium channel activity"/>
    <property type="evidence" value="ECO:0000318"/>
    <property type="project" value="GO_Central"/>
</dbReference>
<dbReference type="InParanoid" id="W5M445"/>
<dbReference type="GO" id="GO:0097272">
    <property type="term" value="P:ammonium homeostasis"/>
    <property type="evidence" value="ECO:0000318"/>
    <property type="project" value="GO_Central"/>
</dbReference>
<dbReference type="Ensembl" id="ENSLOCT00000003160.1">
    <property type="protein sequence ID" value="ENSLOCP00000003153.1"/>
    <property type="gene ID" value="ENSLOCG00000002671.1"/>
</dbReference>
<feature type="transmembrane region" description="Helical" evidence="7">
    <location>
        <begin position="236"/>
        <end position="255"/>
    </location>
</feature>
<keyword evidence="10" id="KW-1185">Reference proteome</keyword>
<feature type="transmembrane region" description="Helical" evidence="7">
    <location>
        <begin position="291"/>
        <end position="309"/>
    </location>
</feature>
<feature type="transmembrane region" description="Helical" evidence="7">
    <location>
        <begin position="78"/>
        <end position="98"/>
    </location>
</feature>
<evidence type="ECO:0000256" key="4">
    <source>
        <dbReference type="ARBA" id="ARBA00022989"/>
    </source>
</evidence>
<evidence type="ECO:0000256" key="5">
    <source>
        <dbReference type="ARBA" id="ARBA00023136"/>
    </source>
</evidence>
<feature type="transmembrane region" description="Helical" evidence="7">
    <location>
        <begin position="330"/>
        <end position="347"/>
    </location>
</feature>
<dbReference type="OrthoDB" id="8884035at2759"/>
<evidence type="ECO:0000256" key="7">
    <source>
        <dbReference type="SAM" id="Phobius"/>
    </source>
</evidence>
<dbReference type="InterPro" id="IPR024041">
    <property type="entry name" value="NH4_transpt_AmtB-like_dom"/>
</dbReference>
<evidence type="ECO:0000256" key="6">
    <source>
        <dbReference type="ARBA" id="ARBA00025220"/>
    </source>
</evidence>
<dbReference type="GO" id="GO:0005886">
    <property type="term" value="C:plasma membrane"/>
    <property type="evidence" value="ECO:0000318"/>
    <property type="project" value="GO_Central"/>
</dbReference>
<keyword evidence="4 7" id="KW-1133">Transmembrane helix</keyword>
<dbReference type="InterPro" id="IPR029020">
    <property type="entry name" value="Ammonium/urea_transptr"/>
</dbReference>
<feature type="transmembrane region" description="Helical" evidence="7">
    <location>
        <begin position="136"/>
        <end position="154"/>
    </location>
</feature>
<dbReference type="STRING" id="7918.ENSLOCP00000003153"/>
<accession>W5M445</accession>
<dbReference type="GeneID" id="102691137"/>
<dbReference type="eggNOG" id="KOG3796">
    <property type="taxonomic scope" value="Eukaryota"/>
</dbReference>
<reference evidence="9" key="3">
    <citation type="submission" date="2025-09" db="UniProtKB">
        <authorList>
            <consortium name="Ensembl"/>
        </authorList>
    </citation>
    <scope>IDENTIFICATION</scope>
</reference>
<sequence>MAPKYFTSLRPHLPLLVLLLETAFILVFFFFASYDAKNPPDLHLYPEFQDVHVMVFLGFGFLGTFLARYGFSSSGFNVLVAAMTAQWAVLMNGFLFAFGNRTIVVNLRSLLTANLCAVSAFVSMGVVLGKTSPIQLLLMALLEVSGFILNQWILLRFLEVDLTESIRQLHVFGTYFGVMFSWATYRPGLEPRHEKEKSDTKMDLFSMIGTLFLWMFWPSFNSVLIEDTAQKISAVYSTYFSLAASTVAAFGLSVLTSKKGKINMVHVHNATVAGGVAVGTAVTVIQAPWVAMTIGVIAGLTSTLGLQYIKPRMASLFQVHDTCGVQYVHGIPGILGVFANITIQLATNWTSFILTAKEAVFQLTALSVTAALSLILGLGTGYLLKWNFWKAPHDKKCFDDQAYWKFPHLAMKL</sequence>
<evidence type="ECO:0000313" key="9">
    <source>
        <dbReference type="Ensembl" id="ENSLOCP00000003153.1"/>
    </source>
</evidence>
<evidence type="ECO:0000256" key="2">
    <source>
        <dbReference type="ARBA" id="ARBA00011036"/>
    </source>
</evidence>
<feature type="transmembrane region" description="Helical" evidence="7">
    <location>
        <begin position="359"/>
        <end position="384"/>
    </location>
</feature>
<comment type="subcellular location">
    <subcellularLocation>
        <location evidence="1">Membrane</location>
        <topology evidence="1">Multi-pass membrane protein</topology>
    </subcellularLocation>
</comment>
<dbReference type="FunCoup" id="W5M445">
    <property type="interactions" value="8"/>
</dbReference>
<evidence type="ECO:0000256" key="1">
    <source>
        <dbReference type="ARBA" id="ARBA00004141"/>
    </source>
</evidence>
<reference evidence="10" key="1">
    <citation type="submission" date="2011-12" db="EMBL/GenBank/DDBJ databases">
        <title>The Draft Genome of Lepisosteus oculatus.</title>
        <authorList>
            <consortium name="The Broad Institute Genome Assembly &amp; Analysis Group"/>
            <consortium name="Computational R&amp;D Group"/>
            <consortium name="and Sequencing Platform"/>
            <person name="Di Palma F."/>
            <person name="Alfoldi J."/>
            <person name="Johnson J."/>
            <person name="Berlin A."/>
            <person name="Gnerre S."/>
            <person name="Jaffe D."/>
            <person name="MacCallum I."/>
            <person name="Young S."/>
            <person name="Walker B.J."/>
            <person name="Lander E.S."/>
            <person name="Lindblad-Toh K."/>
        </authorList>
    </citation>
    <scope>NUCLEOTIDE SEQUENCE [LARGE SCALE GENOMIC DNA]</scope>
</reference>
<dbReference type="Gene3D" id="1.10.3430.10">
    <property type="entry name" value="Ammonium transporter AmtB like domains"/>
    <property type="match status" value="1"/>
</dbReference>
<dbReference type="Pfam" id="PF00909">
    <property type="entry name" value="Ammonium_transp"/>
    <property type="match status" value="1"/>
</dbReference>
<dbReference type="RefSeq" id="XP_006631426.1">
    <property type="nucleotide sequence ID" value="XM_006631363.3"/>
</dbReference>
<reference evidence="9" key="2">
    <citation type="submission" date="2025-08" db="UniProtKB">
        <authorList>
            <consortium name="Ensembl"/>
        </authorList>
    </citation>
    <scope>IDENTIFICATION</scope>
</reference>
<feature type="transmembrane region" description="Helical" evidence="7">
    <location>
        <begin position="204"/>
        <end position="224"/>
    </location>
</feature>
<organism evidence="9 10">
    <name type="scientific">Lepisosteus oculatus</name>
    <name type="common">Spotted gar</name>
    <dbReference type="NCBI Taxonomy" id="7918"/>
    <lineage>
        <taxon>Eukaryota</taxon>
        <taxon>Metazoa</taxon>
        <taxon>Chordata</taxon>
        <taxon>Craniata</taxon>
        <taxon>Vertebrata</taxon>
        <taxon>Euteleostomi</taxon>
        <taxon>Actinopterygii</taxon>
        <taxon>Neopterygii</taxon>
        <taxon>Holostei</taxon>
        <taxon>Semionotiformes</taxon>
        <taxon>Lepisosteidae</taxon>
        <taxon>Lepisosteus</taxon>
    </lineage>
</organism>
<dbReference type="PANTHER" id="PTHR11730">
    <property type="entry name" value="AMMONIUM TRANSPORTER"/>
    <property type="match status" value="1"/>
</dbReference>